<evidence type="ECO:0000313" key="2">
    <source>
        <dbReference type="Proteomes" id="UP000505306"/>
    </source>
</evidence>
<keyword evidence="2" id="KW-1185">Reference proteome</keyword>
<gene>
    <name evidence="1" type="ORF">G5B37_14700</name>
</gene>
<organism evidence="1 2">
    <name type="scientific">Rasiella rasia</name>
    <dbReference type="NCBI Taxonomy" id="2744027"/>
    <lineage>
        <taxon>Bacteria</taxon>
        <taxon>Pseudomonadati</taxon>
        <taxon>Bacteroidota</taxon>
        <taxon>Flavobacteriia</taxon>
        <taxon>Flavobacteriales</taxon>
        <taxon>Flavobacteriaceae</taxon>
        <taxon>Rasiella</taxon>
    </lineage>
</organism>
<sequence length="212" mass="24894">MSRALLLIILCVVTFQNIRCQTVLIKDSLEIEFKKTKEISNSYLHSSMKMKKNDHLVRILVRCDLKALFKQPVDINAFSLVDTENKFRYRIATYFGYKKGPSLFSHRDLGRTHLKKEVLNKRGKQYKFLPPHDPNLFDSFKANNFEGYTNIEVPVRYYNLVSGEVISVIYYSPSQKPNFRADMQFVVITNQKTPMLKLYYGKEFITNIELEN</sequence>
<reference evidence="1 2" key="1">
    <citation type="submission" date="2020-02" db="EMBL/GenBank/DDBJ databases">
        <title>Complete genome sequence of Flavobacteriaceae bacterium.</title>
        <authorList>
            <person name="Kim S.-J."/>
            <person name="Kim Y.-S."/>
            <person name="Kim K.-H."/>
        </authorList>
    </citation>
    <scope>NUCLEOTIDE SEQUENCE [LARGE SCALE GENOMIC DNA]</scope>
    <source>
        <strain evidence="1 2">RR4-40</strain>
    </source>
</reference>
<dbReference type="AlphaFoldDB" id="A0A6G6GQD2"/>
<protein>
    <submittedName>
        <fullName evidence="1">Uncharacterized protein</fullName>
    </submittedName>
</protein>
<name>A0A6G6GQD2_9FLAO</name>
<dbReference type="Proteomes" id="UP000505306">
    <property type="component" value="Chromosome"/>
</dbReference>
<dbReference type="RefSeq" id="WP_164680770.1">
    <property type="nucleotide sequence ID" value="NZ_CP049057.1"/>
</dbReference>
<evidence type="ECO:0000313" key="1">
    <source>
        <dbReference type="EMBL" id="QIE60759.1"/>
    </source>
</evidence>
<accession>A0A6G6GQD2</accession>
<dbReference type="EMBL" id="CP049057">
    <property type="protein sequence ID" value="QIE60759.1"/>
    <property type="molecule type" value="Genomic_DNA"/>
</dbReference>
<proteinExistence type="predicted"/>
<dbReference type="KEGG" id="mgel:G5B37_14700"/>